<protein>
    <submittedName>
        <fullName evidence="1">Uncharacterized protein</fullName>
    </submittedName>
</protein>
<proteinExistence type="predicted"/>
<name>A0A3P7S6X4_9FIRM</name>
<dbReference type="EMBL" id="LR130778">
    <property type="protein sequence ID" value="VDN48009.1"/>
    <property type="molecule type" value="Genomic_DNA"/>
</dbReference>
<gene>
    <name evidence="1" type="ORF">PATL70BA_2124</name>
</gene>
<accession>A0A3P7S6X4</accession>
<dbReference type="Proteomes" id="UP000279029">
    <property type="component" value="Chromosome"/>
</dbReference>
<organism evidence="1 2">
    <name type="scientific">Petrocella atlantisensis</name>
    <dbReference type="NCBI Taxonomy" id="2173034"/>
    <lineage>
        <taxon>Bacteria</taxon>
        <taxon>Bacillati</taxon>
        <taxon>Bacillota</taxon>
        <taxon>Clostridia</taxon>
        <taxon>Lachnospirales</taxon>
        <taxon>Vallitaleaceae</taxon>
        <taxon>Petrocella</taxon>
    </lineage>
</organism>
<reference evidence="1 2" key="1">
    <citation type="submission" date="2018-09" db="EMBL/GenBank/DDBJ databases">
        <authorList>
            <person name="Postec A."/>
        </authorList>
    </citation>
    <scope>NUCLEOTIDE SEQUENCE [LARGE SCALE GENOMIC DNA]</scope>
    <source>
        <strain evidence="1">70B-A</strain>
    </source>
</reference>
<evidence type="ECO:0000313" key="1">
    <source>
        <dbReference type="EMBL" id="VDN48009.1"/>
    </source>
</evidence>
<dbReference type="KEGG" id="cbar:PATL70BA_2124"/>
<sequence>MVPKIYSSKNQERLIMDNRATGKNKRASEMIHTFTIYEVKELQDTQDKFVKYSGLSNIVFDLSGTPVTSIGEESNLLEDFIQRIKTQSDLFFSARSMEKIYFKDHLQVYLCKASEKLYGVIDLMAHGKKVASWLIQDVYKIENLDSGYNLDPVISNFITICHMLHLQIEQLEKQAVLRMCLQYEKDKLKKSQRR</sequence>
<dbReference type="AlphaFoldDB" id="A0A3P7S6X4"/>
<keyword evidence="2" id="KW-1185">Reference proteome</keyword>
<evidence type="ECO:0000313" key="2">
    <source>
        <dbReference type="Proteomes" id="UP000279029"/>
    </source>
</evidence>
<dbReference type="RefSeq" id="WP_125137218.1">
    <property type="nucleotide sequence ID" value="NZ_LR130778.1"/>
</dbReference>